<dbReference type="Pfam" id="PF00355">
    <property type="entry name" value="Rieske"/>
    <property type="match status" value="1"/>
</dbReference>
<evidence type="ECO:0000256" key="2">
    <source>
        <dbReference type="ARBA" id="ARBA00022692"/>
    </source>
</evidence>
<dbReference type="AlphaFoldDB" id="A0A0D2J1F7"/>
<dbReference type="EMBL" id="KK104462">
    <property type="protein sequence ID" value="KIY93877.1"/>
    <property type="molecule type" value="Genomic_DNA"/>
</dbReference>
<dbReference type="RefSeq" id="XP_013892897.1">
    <property type="nucleotide sequence ID" value="XM_014037443.1"/>
</dbReference>
<dbReference type="GeneID" id="25731612"/>
<dbReference type="PANTHER" id="PTHR21266:SF32">
    <property type="entry name" value="CHOLESTEROL 7-DESATURASE NVD"/>
    <property type="match status" value="1"/>
</dbReference>
<dbReference type="Proteomes" id="UP000054498">
    <property type="component" value="Unassembled WGS sequence"/>
</dbReference>
<dbReference type="GO" id="GO:0005737">
    <property type="term" value="C:cytoplasm"/>
    <property type="evidence" value="ECO:0007669"/>
    <property type="project" value="TreeGrafter"/>
</dbReference>
<dbReference type="Gene3D" id="2.102.10.10">
    <property type="entry name" value="Rieske [2Fe-2S] iron-sulphur domain"/>
    <property type="match status" value="1"/>
</dbReference>
<keyword evidence="5" id="KW-1133">Transmembrane helix</keyword>
<dbReference type="STRING" id="145388.A0A0D2J1F7"/>
<evidence type="ECO:0000313" key="13">
    <source>
        <dbReference type="Proteomes" id="UP000054498"/>
    </source>
</evidence>
<proteinExistence type="predicted"/>
<dbReference type="PROSITE" id="PS51296">
    <property type="entry name" value="RIESKE"/>
    <property type="match status" value="1"/>
</dbReference>
<evidence type="ECO:0000259" key="11">
    <source>
        <dbReference type="PROSITE" id="PS51296"/>
    </source>
</evidence>
<dbReference type="GO" id="GO:0016020">
    <property type="term" value="C:membrane"/>
    <property type="evidence" value="ECO:0007669"/>
    <property type="project" value="UniProtKB-SubCell"/>
</dbReference>
<feature type="compositionally biased region" description="Low complexity" evidence="10">
    <location>
        <begin position="30"/>
        <end position="41"/>
    </location>
</feature>
<dbReference type="GO" id="GO:0051537">
    <property type="term" value="F:2 iron, 2 sulfur cluster binding"/>
    <property type="evidence" value="ECO:0007669"/>
    <property type="project" value="UniProtKB-KW"/>
</dbReference>
<evidence type="ECO:0000256" key="1">
    <source>
        <dbReference type="ARBA" id="ARBA00004370"/>
    </source>
</evidence>
<dbReference type="InterPro" id="IPR050584">
    <property type="entry name" value="Cholesterol_7-desaturase"/>
</dbReference>
<evidence type="ECO:0000256" key="10">
    <source>
        <dbReference type="SAM" id="MobiDB-lite"/>
    </source>
</evidence>
<keyword evidence="8" id="KW-0411">Iron-sulfur</keyword>
<feature type="domain" description="Rieske" evidence="11">
    <location>
        <begin position="53"/>
        <end position="117"/>
    </location>
</feature>
<evidence type="ECO:0000256" key="9">
    <source>
        <dbReference type="ARBA" id="ARBA00023136"/>
    </source>
</evidence>
<gene>
    <name evidence="12" type="ORF">MNEG_14085</name>
</gene>
<comment type="subcellular location">
    <subcellularLocation>
        <location evidence="1">Membrane</location>
    </subcellularLocation>
</comment>
<dbReference type="OrthoDB" id="426882at2759"/>
<evidence type="ECO:0000256" key="7">
    <source>
        <dbReference type="ARBA" id="ARBA00023004"/>
    </source>
</evidence>
<dbReference type="SUPFAM" id="SSF50022">
    <property type="entry name" value="ISP domain"/>
    <property type="match status" value="1"/>
</dbReference>
<dbReference type="EC" id="1.14.12.20" evidence="12"/>
<keyword evidence="7" id="KW-0408">Iron</keyword>
<organism evidence="12 13">
    <name type="scientific">Monoraphidium neglectum</name>
    <dbReference type="NCBI Taxonomy" id="145388"/>
    <lineage>
        <taxon>Eukaryota</taxon>
        <taxon>Viridiplantae</taxon>
        <taxon>Chlorophyta</taxon>
        <taxon>core chlorophytes</taxon>
        <taxon>Chlorophyceae</taxon>
        <taxon>CS clade</taxon>
        <taxon>Sphaeropleales</taxon>
        <taxon>Selenastraceae</taxon>
        <taxon>Monoraphidium</taxon>
    </lineage>
</organism>
<name>A0A0D2J1F7_9CHLO</name>
<keyword evidence="13" id="KW-1185">Reference proteome</keyword>
<evidence type="ECO:0000313" key="12">
    <source>
        <dbReference type="EMBL" id="KIY93877.1"/>
    </source>
</evidence>
<evidence type="ECO:0000256" key="8">
    <source>
        <dbReference type="ARBA" id="ARBA00023014"/>
    </source>
</evidence>
<keyword evidence="9" id="KW-0472">Membrane</keyword>
<dbReference type="GO" id="GO:0046872">
    <property type="term" value="F:metal ion binding"/>
    <property type="evidence" value="ECO:0007669"/>
    <property type="project" value="UniProtKB-KW"/>
</dbReference>
<keyword evidence="6 12" id="KW-0560">Oxidoreductase</keyword>
<dbReference type="PANTHER" id="PTHR21266">
    <property type="entry name" value="IRON-SULFUR DOMAIN CONTAINING PROTEIN"/>
    <property type="match status" value="1"/>
</dbReference>
<reference evidence="12 13" key="1">
    <citation type="journal article" date="2013" name="BMC Genomics">
        <title>Reconstruction of the lipid metabolism for the microalga Monoraphidium neglectum from its genome sequence reveals characteristics suitable for biofuel production.</title>
        <authorList>
            <person name="Bogen C."/>
            <person name="Al-Dilaimi A."/>
            <person name="Albersmeier A."/>
            <person name="Wichmann J."/>
            <person name="Grundmann M."/>
            <person name="Rupp O."/>
            <person name="Lauersen K.J."/>
            <person name="Blifernez-Klassen O."/>
            <person name="Kalinowski J."/>
            <person name="Goesmann A."/>
            <person name="Mussgnug J.H."/>
            <person name="Kruse O."/>
        </authorList>
    </citation>
    <scope>NUCLEOTIDE SEQUENCE [LARGE SCALE GENOMIC DNA]</scope>
    <source>
        <strain evidence="12 13">SAG 48.87</strain>
    </source>
</reference>
<dbReference type="GO" id="GO:0016491">
    <property type="term" value="F:oxidoreductase activity"/>
    <property type="evidence" value="ECO:0007669"/>
    <property type="project" value="UniProtKB-KW"/>
</dbReference>
<keyword evidence="2" id="KW-0812">Transmembrane</keyword>
<dbReference type="InterPro" id="IPR017941">
    <property type="entry name" value="Rieske_2Fe-2S"/>
</dbReference>
<keyword evidence="3" id="KW-0001">2Fe-2S</keyword>
<evidence type="ECO:0000256" key="4">
    <source>
        <dbReference type="ARBA" id="ARBA00022723"/>
    </source>
</evidence>
<evidence type="ECO:0000256" key="3">
    <source>
        <dbReference type="ARBA" id="ARBA00022714"/>
    </source>
</evidence>
<sequence>MQLHKTNVAGPSTRASIVTAEAPPATTVNGGTPQPAAAPQATGSKFVWSKAWYPAVAEEHLDPTKPHQVTLMGRQLVLWRDSKGEWHAQNDACPHRLAALSDGFIDADNDQIVCSYQ</sequence>
<evidence type="ECO:0000256" key="6">
    <source>
        <dbReference type="ARBA" id="ARBA00023002"/>
    </source>
</evidence>
<dbReference type="KEGG" id="mng:MNEG_14085"/>
<evidence type="ECO:0000256" key="5">
    <source>
        <dbReference type="ARBA" id="ARBA00022989"/>
    </source>
</evidence>
<accession>A0A0D2J1F7</accession>
<protein>
    <submittedName>
        <fullName evidence="12">Putative Pheophorbide a oxygenase</fullName>
        <ecNumber evidence="12">1.14.12.20</ecNumber>
    </submittedName>
</protein>
<dbReference type="InterPro" id="IPR036922">
    <property type="entry name" value="Rieske_2Fe-2S_sf"/>
</dbReference>
<keyword evidence="4" id="KW-0479">Metal-binding</keyword>
<feature type="region of interest" description="Disordered" evidence="10">
    <location>
        <begin position="1"/>
        <end position="41"/>
    </location>
</feature>